<dbReference type="SUPFAM" id="SSF53474">
    <property type="entry name" value="alpha/beta-Hydrolases"/>
    <property type="match status" value="1"/>
</dbReference>
<feature type="domain" description="Carboxylesterase type B" evidence="3">
    <location>
        <begin position="48"/>
        <end position="180"/>
    </location>
</feature>
<feature type="signal peptide" evidence="2">
    <location>
        <begin position="1"/>
        <end position="29"/>
    </location>
</feature>
<dbReference type="InterPro" id="IPR029058">
    <property type="entry name" value="AB_hydrolase_fold"/>
</dbReference>
<accession>A0A8S3Z0I2</accession>
<evidence type="ECO:0000259" key="3">
    <source>
        <dbReference type="Pfam" id="PF00135"/>
    </source>
</evidence>
<comment type="similarity">
    <text evidence="1">Belongs to the type-B carboxylesterase/lipase family.</text>
</comment>
<gene>
    <name evidence="4" type="ORF">CUNI_LOCUS8585</name>
</gene>
<reference evidence="4" key="1">
    <citation type="submission" date="2021-04" db="EMBL/GenBank/DDBJ databases">
        <authorList>
            <consortium name="Molecular Ecology Group"/>
        </authorList>
    </citation>
    <scope>NUCLEOTIDE SEQUENCE</scope>
</reference>
<evidence type="ECO:0000256" key="1">
    <source>
        <dbReference type="ARBA" id="ARBA00005964"/>
    </source>
</evidence>
<keyword evidence="2" id="KW-0732">Signal</keyword>
<proteinExistence type="inferred from homology"/>
<comment type="caution">
    <text evidence="4">The sequence shown here is derived from an EMBL/GenBank/DDBJ whole genome shotgun (WGS) entry which is preliminary data.</text>
</comment>
<dbReference type="InterPro" id="IPR002018">
    <property type="entry name" value="CarbesteraseB"/>
</dbReference>
<dbReference type="PANTHER" id="PTHR43903">
    <property type="entry name" value="NEUROLIGIN"/>
    <property type="match status" value="1"/>
</dbReference>
<dbReference type="Pfam" id="PF00135">
    <property type="entry name" value="COesterase"/>
    <property type="match status" value="1"/>
</dbReference>
<evidence type="ECO:0000313" key="5">
    <source>
        <dbReference type="Proteomes" id="UP000678393"/>
    </source>
</evidence>
<protein>
    <recommendedName>
        <fullName evidence="3">Carboxylesterase type B domain-containing protein</fullName>
    </recommendedName>
</protein>
<dbReference type="OrthoDB" id="6147159at2759"/>
<dbReference type="Proteomes" id="UP000678393">
    <property type="component" value="Unassembled WGS sequence"/>
</dbReference>
<name>A0A8S3Z0I2_9EUPU</name>
<evidence type="ECO:0000313" key="4">
    <source>
        <dbReference type="EMBL" id="CAG5123027.1"/>
    </source>
</evidence>
<dbReference type="InterPro" id="IPR051093">
    <property type="entry name" value="Neuroligin/BSAL"/>
</dbReference>
<evidence type="ECO:0000256" key="2">
    <source>
        <dbReference type="SAM" id="SignalP"/>
    </source>
</evidence>
<dbReference type="EMBL" id="CAJHNH020001425">
    <property type="protein sequence ID" value="CAG5123027.1"/>
    <property type="molecule type" value="Genomic_DNA"/>
</dbReference>
<dbReference type="AlphaFoldDB" id="A0A8S3Z0I2"/>
<dbReference type="Gene3D" id="3.40.50.1820">
    <property type="entry name" value="alpha/beta hydrolase"/>
    <property type="match status" value="1"/>
</dbReference>
<organism evidence="4 5">
    <name type="scientific">Candidula unifasciata</name>
    <dbReference type="NCBI Taxonomy" id="100452"/>
    <lineage>
        <taxon>Eukaryota</taxon>
        <taxon>Metazoa</taxon>
        <taxon>Spiralia</taxon>
        <taxon>Lophotrochozoa</taxon>
        <taxon>Mollusca</taxon>
        <taxon>Gastropoda</taxon>
        <taxon>Heterobranchia</taxon>
        <taxon>Euthyneura</taxon>
        <taxon>Panpulmonata</taxon>
        <taxon>Eupulmonata</taxon>
        <taxon>Stylommatophora</taxon>
        <taxon>Helicina</taxon>
        <taxon>Helicoidea</taxon>
        <taxon>Geomitridae</taxon>
        <taxon>Candidula</taxon>
    </lineage>
</organism>
<sequence>MTEAQRTSSSAWLGAAILLCLALRYGVEAQARLGSRNFTDITFSDGRQLRGELVHTQPGTSNTGVVYTFLGVQYGASPTGTRRYSAPEPEPRWSGLREALNFGPRCVQSVTDWADQSENCLFLNVYSPSLNSTSPVMVWFHGGGWRVGSSSDPIFDGTSLATKGVVVVTVNYRLGALGFLVYR</sequence>
<keyword evidence="5" id="KW-1185">Reference proteome</keyword>
<feature type="chain" id="PRO_5035821656" description="Carboxylesterase type B domain-containing protein" evidence="2">
    <location>
        <begin position="30"/>
        <end position="183"/>
    </location>
</feature>